<reference evidence="1 2" key="1">
    <citation type="submission" date="2016-08" db="EMBL/GenBank/DDBJ databases">
        <title>Genomes of anaerobic fungi encode conserved fungal cellulosomes for biomass hydrolysis.</title>
        <authorList>
            <consortium name="DOE Joint Genome Institute"/>
            <person name="Haitjema C.H."/>
            <person name="Gilmore S.P."/>
            <person name="Henske J.K."/>
            <person name="Solomon K.V."/>
            <person name="De Groot R."/>
            <person name="Kuo A."/>
            <person name="Mondo S.J."/>
            <person name="Salamov A.A."/>
            <person name="Labutti K."/>
            <person name="Zhao Z."/>
            <person name="Chiniquy J."/>
            <person name="Barry K."/>
            <person name="Brewer H.M."/>
            <person name="Purvine S.O."/>
            <person name="Wright A.T."/>
            <person name="Boxma B."/>
            <person name="Van Alen T."/>
            <person name="Hackstein J.H."/>
            <person name="Baker S.E."/>
            <person name="Grigoriev I.V."/>
            <person name="O'Malley M.A."/>
        </authorList>
    </citation>
    <scope>NUCLEOTIDE SEQUENCE [LARGE SCALE GENOMIC DNA]</scope>
    <source>
        <strain evidence="2">finn</strain>
    </source>
</reference>
<protein>
    <submittedName>
        <fullName evidence="1">Uncharacterized protein</fullName>
    </submittedName>
</protein>
<name>A0A1Y1UXI5_9FUNG</name>
<proteinExistence type="predicted"/>
<reference evidence="1 2" key="2">
    <citation type="submission" date="2016-08" db="EMBL/GenBank/DDBJ databases">
        <title>Pervasive Adenine N6-methylation of Active Genes in Fungi.</title>
        <authorList>
            <consortium name="DOE Joint Genome Institute"/>
            <person name="Mondo S.J."/>
            <person name="Dannebaum R.O."/>
            <person name="Kuo R.C."/>
            <person name="Labutti K."/>
            <person name="Haridas S."/>
            <person name="Kuo A."/>
            <person name="Salamov A."/>
            <person name="Ahrendt S.R."/>
            <person name="Lipzen A."/>
            <person name="Sullivan W."/>
            <person name="Andreopoulos W.B."/>
            <person name="Clum A."/>
            <person name="Lindquist E."/>
            <person name="Daum C."/>
            <person name="Ramamoorthy G.K."/>
            <person name="Gryganskyi A."/>
            <person name="Culley D."/>
            <person name="Magnuson J.K."/>
            <person name="James T.Y."/>
            <person name="O'Malley M.A."/>
            <person name="Stajich J.E."/>
            <person name="Spatafora J.W."/>
            <person name="Visel A."/>
            <person name="Grigoriev I.V."/>
        </authorList>
    </citation>
    <scope>NUCLEOTIDE SEQUENCE [LARGE SCALE GENOMIC DNA]</scope>
    <source>
        <strain evidence="2">finn</strain>
    </source>
</reference>
<dbReference type="Proteomes" id="UP000193719">
    <property type="component" value="Unassembled WGS sequence"/>
</dbReference>
<evidence type="ECO:0000313" key="2">
    <source>
        <dbReference type="Proteomes" id="UP000193719"/>
    </source>
</evidence>
<dbReference type="AlphaFoldDB" id="A0A1Y1UXI5"/>
<accession>A0A1Y1UXI5</accession>
<sequence length="181" mass="21523">MFNTYKNQIILIIFEIFLILKIINCRNITITSTNKIYQFIHNILNNDEKENINLLFSEPYYDLSFASVTEFNINIDVSFIGNEGNRTVIEFGEHNAASLLNFRFISTKNITLKFKNLIIKNYTTRKTYSLFNIIKNKEEYNYQLVFENCVFENNESILTVNTFCGKEKREKYVKFNNCEFM</sequence>
<evidence type="ECO:0000313" key="1">
    <source>
        <dbReference type="EMBL" id="ORX42972.1"/>
    </source>
</evidence>
<organism evidence="1 2">
    <name type="scientific">Piromyces finnis</name>
    <dbReference type="NCBI Taxonomy" id="1754191"/>
    <lineage>
        <taxon>Eukaryota</taxon>
        <taxon>Fungi</taxon>
        <taxon>Fungi incertae sedis</taxon>
        <taxon>Chytridiomycota</taxon>
        <taxon>Chytridiomycota incertae sedis</taxon>
        <taxon>Neocallimastigomycetes</taxon>
        <taxon>Neocallimastigales</taxon>
        <taxon>Neocallimastigaceae</taxon>
        <taxon>Piromyces</taxon>
    </lineage>
</organism>
<comment type="caution">
    <text evidence="1">The sequence shown here is derived from an EMBL/GenBank/DDBJ whole genome shotgun (WGS) entry which is preliminary data.</text>
</comment>
<gene>
    <name evidence="1" type="ORF">BCR36DRAFT_374163</name>
</gene>
<keyword evidence="2" id="KW-1185">Reference proteome</keyword>
<dbReference type="OrthoDB" id="2157056at2759"/>
<dbReference type="EMBL" id="MCFH01000057">
    <property type="protein sequence ID" value="ORX42972.1"/>
    <property type="molecule type" value="Genomic_DNA"/>
</dbReference>